<dbReference type="Pfam" id="PF01381">
    <property type="entry name" value="HTH_3"/>
    <property type="match status" value="1"/>
</dbReference>
<dbReference type="EMBL" id="CABO01000034">
    <property type="protein sequence ID" value="CBI02298.1"/>
    <property type="molecule type" value="Genomic_DNA"/>
</dbReference>
<evidence type="ECO:0000313" key="2">
    <source>
        <dbReference type="EMBL" id="CBI02298.1"/>
    </source>
</evidence>
<name>E6Q537_9ZZZZ</name>
<organism evidence="2">
    <name type="scientific">mine drainage metagenome</name>
    <dbReference type="NCBI Taxonomy" id="410659"/>
    <lineage>
        <taxon>unclassified sequences</taxon>
        <taxon>metagenomes</taxon>
        <taxon>ecological metagenomes</taxon>
    </lineage>
</organism>
<dbReference type="CDD" id="cd00093">
    <property type="entry name" value="HTH_XRE"/>
    <property type="match status" value="1"/>
</dbReference>
<comment type="caution">
    <text evidence="2">The sequence shown here is derived from an EMBL/GenBank/DDBJ whole genome shotgun (WGS) entry which is preliminary data.</text>
</comment>
<dbReference type="InterPro" id="IPR010982">
    <property type="entry name" value="Lambda_DNA-bd_dom_sf"/>
</dbReference>
<sequence>MPYSIPNIGAAIRAARLAAGLSQSELAARAGVTQASISLVEGGADLRVSRLQQIAGALDLVPTLLPRKALGLVEGVIASLP</sequence>
<dbReference type="SUPFAM" id="SSF47413">
    <property type="entry name" value="lambda repressor-like DNA-binding domains"/>
    <property type="match status" value="1"/>
</dbReference>
<reference evidence="2" key="1">
    <citation type="submission" date="2009-10" db="EMBL/GenBank/DDBJ databases">
        <title>Diversity of trophic interactions inside an arsenic-rich microbial ecosystem.</title>
        <authorList>
            <person name="Bertin P.N."/>
            <person name="Heinrich-Salmeron A."/>
            <person name="Pelletier E."/>
            <person name="Goulhen-Chollet F."/>
            <person name="Arsene-Ploetze F."/>
            <person name="Gallien S."/>
            <person name="Calteau A."/>
            <person name="Vallenet D."/>
            <person name="Casiot C."/>
            <person name="Chane-Woon-Ming B."/>
            <person name="Giloteaux L."/>
            <person name="Barakat M."/>
            <person name="Bonnefoy V."/>
            <person name="Bruneel O."/>
            <person name="Chandler M."/>
            <person name="Cleiss J."/>
            <person name="Duran R."/>
            <person name="Elbaz-Poulichet F."/>
            <person name="Fonknechten N."/>
            <person name="Lauga B."/>
            <person name="Mornico D."/>
            <person name="Ortet P."/>
            <person name="Schaeffer C."/>
            <person name="Siguier P."/>
            <person name="Alexander Thil Smith A."/>
            <person name="Van Dorsselaer A."/>
            <person name="Weissenbach J."/>
            <person name="Medigue C."/>
            <person name="Le Paslier D."/>
        </authorList>
    </citation>
    <scope>NUCLEOTIDE SEQUENCE</scope>
</reference>
<gene>
    <name evidence="2" type="ORF">CARN4_1005</name>
</gene>
<feature type="domain" description="HTH cro/C1-type" evidence="1">
    <location>
        <begin position="12"/>
        <end position="64"/>
    </location>
</feature>
<dbReference type="PROSITE" id="PS50943">
    <property type="entry name" value="HTH_CROC1"/>
    <property type="match status" value="1"/>
</dbReference>
<dbReference type="GO" id="GO:0003677">
    <property type="term" value="F:DNA binding"/>
    <property type="evidence" value="ECO:0007669"/>
    <property type="project" value="InterPro"/>
</dbReference>
<proteinExistence type="predicted"/>
<dbReference type="Gene3D" id="1.10.260.40">
    <property type="entry name" value="lambda repressor-like DNA-binding domains"/>
    <property type="match status" value="1"/>
</dbReference>
<protein>
    <recommendedName>
        <fullName evidence="1">HTH cro/C1-type domain-containing protein</fullName>
    </recommendedName>
</protein>
<evidence type="ECO:0000259" key="1">
    <source>
        <dbReference type="PROSITE" id="PS50943"/>
    </source>
</evidence>
<dbReference type="AlphaFoldDB" id="E6Q537"/>
<dbReference type="SMART" id="SM00530">
    <property type="entry name" value="HTH_XRE"/>
    <property type="match status" value="1"/>
</dbReference>
<accession>E6Q537</accession>
<dbReference type="InterPro" id="IPR001387">
    <property type="entry name" value="Cro/C1-type_HTH"/>
</dbReference>